<dbReference type="GO" id="GO:0016987">
    <property type="term" value="F:sigma factor activity"/>
    <property type="evidence" value="ECO:0007669"/>
    <property type="project" value="UniProtKB-KW"/>
</dbReference>
<keyword evidence="5" id="KW-0804">Transcription</keyword>
<keyword evidence="3" id="KW-0731">Sigma factor</keyword>
<evidence type="ECO:0000256" key="1">
    <source>
        <dbReference type="ARBA" id="ARBA00010641"/>
    </source>
</evidence>
<dbReference type="InterPro" id="IPR013249">
    <property type="entry name" value="RNA_pol_sigma70_r4_t2"/>
</dbReference>
<dbReference type="Pfam" id="PF04542">
    <property type="entry name" value="Sigma70_r2"/>
    <property type="match status" value="1"/>
</dbReference>
<dbReference type="Gene3D" id="1.10.1740.10">
    <property type="match status" value="1"/>
</dbReference>
<name>A0A1G5ZR05_9HYPH</name>
<feature type="domain" description="RNA polymerase sigma factor 70 region 4 type 2" evidence="7">
    <location>
        <begin position="120"/>
        <end position="170"/>
    </location>
</feature>
<protein>
    <submittedName>
        <fullName evidence="8">RNA polymerase sigma-70 factor, ECF subfamily</fullName>
    </submittedName>
</protein>
<dbReference type="InterPro" id="IPR013325">
    <property type="entry name" value="RNA_pol_sigma_r2"/>
</dbReference>
<comment type="similarity">
    <text evidence="1">Belongs to the sigma-70 factor family. ECF subfamily.</text>
</comment>
<dbReference type="Pfam" id="PF08281">
    <property type="entry name" value="Sigma70_r4_2"/>
    <property type="match status" value="1"/>
</dbReference>
<dbReference type="InterPro" id="IPR036388">
    <property type="entry name" value="WH-like_DNA-bd_sf"/>
</dbReference>
<dbReference type="GO" id="GO:0003677">
    <property type="term" value="F:DNA binding"/>
    <property type="evidence" value="ECO:0007669"/>
    <property type="project" value="UniProtKB-KW"/>
</dbReference>
<dbReference type="OrthoDB" id="7041663at2"/>
<dbReference type="SUPFAM" id="SSF88946">
    <property type="entry name" value="Sigma2 domain of RNA polymerase sigma factors"/>
    <property type="match status" value="1"/>
</dbReference>
<dbReference type="InterPro" id="IPR039425">
    <property type="entry name" value="RNA_pol_sigma-70-like"/>
</dbReference>
<evidence type="ECO:0000256" key="5">
    <source>
        <dbReference type="ARBA" id="ARBA00023163"/>
    </source>
</evidence>
<organism evidence="8 9">
    <name type="scientific">Mesorhizobium qingshengii</name>
    <dbReference type="NCBI Taxonomy" id="1165689"/>
    <lineage>
        <taxon>Bacteria</taxon>
        <taxon>Pseudomonadati</taxon>
        <taxon>Pseudomonadota</taxon>
        <taxon>Alphaproteobacteria</taxon>
        <taxon>Hyphomicrobiales</taxon>
        <taxon>Phyllobacteriaceae</taxon>
        <taxon>Mesorhizobium</taxon>
    </lineage>
</organism>
<dbReference type="InterPro" id="IPR007627">
    <property type="entry name" value="RNA_pol_sigma70_r2"/>
</dbReference>
<keyword evidence="2" id="KW-0805">Transcription regulation</keyword>
<reference evidence="8 9" key="1">
    <citation type="submission" date="2016-10" db="EMBL/GenBank/DDBJ databases">
        <authorList>
            <person name="de Groot N.N."/>
        </authorList>
    </citation>
    <scope>NUCLEOTIDE SEQUENCE [LARGE SCALE GENOMIC DNA]</scope>
    <source>
        <strain evidence="8 9">CGMCC 1.12097</strain>
    </source>
</reference>
<sequence length="183" mass="20392">MSGKDEAELSRLMRAAIAGDERAYADFLHRIAALVRGFVRRKIVQGGVDPEDVVQETLLAIHVKRHTWRQDAPVLPWIYAIARFKLIDAFRRRGRRIEIDVDDIAETFAEPETETVSERDINRALDGLSPAQRSVVSAVSVEGRSIGETAAKFGISETAVRVSLHRGLAAIAKRFGQGRFGRE</sequence>
<evidence type="ECO:0000256" key="4">
    <source>
        <dbReference type="ARBA" id="ARBA00023125"/>
    </source>
</evidence>
<dbReference type="EMBL" id="FMXM01000025">
    <property type="protein sequence ID" value="SDA97042.1"/>
    <property type="molecule type" value="Genomic_DNA"/>
</dbReference>
<dbReference type="Gene3D" id="1.10.10.10">
    <property type="entry name" value="Winged helix-like DNA-binding domain superfamily/Winged helix DNA-binding domain"/>
    <property type="match status" value="1"/>
</dbReference>
<evidence type="ECO:0000256" key="2">
    <source>
        <dbReference type="ARBA" id="ARBA00023015"/>
    </source>
</evidence>
<dbReference type="GO" id="GO:0006352">
    <property type="term" value="P:DNA-templated transcription initiation"/>
    <property type="evidence" value="ECO:0007669"/>
    <property type="project" value="InterPro"/>
</dbReference>
<evidence type="ECO:0000259" key="6">
    <source>
        <dbReference type="Pfam" id="PF04542"/>
    </source>
</evidence>
<evidence type="ECO:0000313" key="8">
    <source>
        <dbReference type="EMBL" id="SDA97042.1"/>
    </source>
</evidence>
<evidence type="ECO:0000259" key="7">
    <source>
        <dbReference type="Pfam" id="PF08281"/>
    </source>
</evidence>
<dbReference type="PANTHER" id="PTHR43133">
    <property type="entry name" value="RNA POLYMERASE ECF-TYPE SIGMA FACTO"/>
    <property type="match status" value="1"/>
</dbReference>
<dbReference type="AlphaFoldDB" id="A0A1G5ZR05"/>
<accession>A0A1G5ZR05</accession>
<dbReference type="NCBIfam" id="NF009165">
    <property type="entry name" value="PRK12512.1"/>
    <property type="match status" value="1"/>
</dbReference>
<gene>
    <name evidence="8" type="ORF">SAMN02927914_05788</name>
</gene>
<proteinExistence type="inferred from homology"/>
<feature type="domain" description="RNA polymerase sigma-70 region 2" evidence="6">
    <location>
        <begin position="31"/>
        <end position="96"/>
    </location>
</feature>
<dbReference type="Proteomes" id="UP000198588">
    <property type="component" value="Unassembled WGS sequence"/>
</dbReference>
<evidence type="ECO:0000256" key="3">
    <source>
        <dbReference type="ARBA" id="ARBA00023082"/>
    </source>
</evidence>
<dbReference type="RefSeq" id="WP_057143847.1">
    <property type="nucleotide sequence ID" value="NZ_FMXM01000025.1"/>
</dbReference>
<dbReference type="InterPro" id="IPR014284">
    <property type="entry name" value="RNA_pol_sigma-70_dom"/>
</dbReference>
<keyword evidence="4" id="KW-0238">DNA-binding</keyword>
<dbReference type="NCBIfam" id="TIGR02937">
    <property type="entry name" value="sigma70-ECF"/>
    <property type="match status" value="1"/>
</dbReference>
<evidence type="ECO:0000313" key="9">
    <source>
        <dbReference type="Proteomes" id="UP000198588"/>
    </source>
</evidence>
<dbReference type="PANTHER" id="PTHR43133:SF58">
    <property type="entry name" value="ECF RNA POLYMERASE SIGMA FACTOR SIGD"/>
    <property type="match status" value="1"/>
</dbReference>
<dbReference type="InterPro" id="IPR013324">
    <property type="entry name" value="RNA_pol_sigma_r3/r4-like"/>
</dbReference>
<dbReference type="SUPFAM" id="SSF88659">
    <property type="entry name" value="Sigma3 and sigma4 domains of RNA polymerase sigma factors"/>
    <property type="match status" value="1"/>
</dbReference>
<dbReference type="STRING" id="1165689.SAMN02927914_05788"/>